<protein>
    <submittedName>
        <fullName evidence="1">Uncharacterized protein</fullName>
    </submittedName>
</protein>
<evidence type="ECO:0000313" key="2">
    <source>
        <dbReference type="Proteomes" id="UP000887458"/>
    </source>
</evidence>
<evidence type="ECO:0000313" key="1">
    <source>
        <dbReference type="EMBL" id="KAH9425113.1"/>
    </source>
</evidence>
<dbReference type="EMBL" id="NJHN03000023">
    <property type="protein sequence ID" value="KAH9425113.1"/>
    <property type="molecule type" value="Genomic_DNA"/>
</dbReference>
<accession>A0ABQ8JR86</accession>
<reference evidence="1 2" key="1">
    <citation type="journal article" date="2018" name="J. Allergy Clin. Immunol.">
        <title>High-quality assembly of Dermatophagoides pteronyssinus genome and transcriptome reveals a wide range of novel allergens.</title>
        <authorList>
            <person name="Liu X.Y."/>
            <person name="Yang K.Y."/>
            <person name="Wang M.Q."/>
            <person name="Kwok J.S."/>
            <person name="Zeng X."/>
            <person name="Yang Z."/>
            <person name="Xiao X.J."/>
            <person name="Lau C.P."/>
            <person name="Li Y."/>
            <person name="Huang Z.M."/>
            <person name="Ba J.G."/>
            <person name="Yim A.K."/>
            <person name="Ouyang C.Y."/>
            <person name="Ngai S.M."/>
            <person name="Chan T.F."/>
            <person name="Leung E.L."/>
            <person name="Liu L."/>
            <person name="Liu Z.G."/>
            <person name="Tsui S.K."/>
        </authorList>
    </citation>
    <scope>NUCLEOTIDE SEQUENCE [LARGE SCALE GENOMIC DNA]</scope>
    <source>
        <strain evidence="1">Derp</strain>
    </source>
</reference>
<proteinExistence type="predicted"/>
<organism evidence="1 2">
    <name type="scientific">Dermatophagoides pteronyssinus</name>
    <name type="common">European house dust mite</name>
    <dbReference type="NCBI Taxonomy" id="6956"/>
    <lineage>
        <taxon>Eukaryota</taxon>
        <taxon>Metazoa</taxon>
        <taxon>Ecdysozoa</taxon>
        <taxon>Arthropoda</taxon>
        <taxon>Chelicerata</taxon>
        <taxon>Arachnida</taxon>
        <taxon>Acari</taxon>
        <taxon>Acariformes</taxon>
        <taxon>Sarcoptiformes</taxon>
        <taxon>Astigmata</taxon>
        <taxon>Psoroptidia</taxon>
        <taxon>Analgoidea</taxon>
        <taxon>Pyroglyphidae</taxon>
        <taxon>Dermatophagoidinae</taxon>
        <taxon>Dermatophagoides</taxon>
    </lineage>
</organism>
<keyword evidence="2" id="KW-1185">Reference proteome</keyword>
<comment type="caution">
    <text evidence="1">The sequence shown here is derived from an EMBL/GenBank/DDBJ whole genome shotgun (WGS) entry which is preliminary data.</text>
</comment>
<sequence length="87" mass="9948">MLKFIHSFTHQPPYFIVSFSIASIATRIKRERFLANVSNANCRTIYFIRPYFVIKSIAVGTISSYCAFIPHIIQALITSQFLTVDNS</sequence>
<reference evidence="1 2" key="2">
    <citation type="journal article" date="2022" name="Mol. Biol. Evol.">
        <title>Comparative Genomics Reveals Insights into the Divergent Evolution of Astigmatic Mites and Household Pest Adaptations.</title>
        <authorList>
            <person name="Xiong Q."/>
            <person name="Wan A.T."/>
            <person name="Liu X."/>
            <person name="Fung C.S."/>
            <person name="Xiao X."/>
            <person name="Malainual N."/>
            <person name="Hou J."/>
            <person name="Wang L."/>
            <person name="Wang M."/>
            <person name="Yang K.Y."/>
            <person name="Cui Y."/>
            <person name="Leung E.L."/>
            <person name="Nong W."/>
            <person name="Shin S.K."/>
            <person name="Au S.W."/>
            <person name="Jeong K.Y."/>
            <person name="Chew F.T."/>
            <person name="Hui J.H."/>
            <person name="Leung T.F."/>
            <person name="Tungtrongchitr A."/>
            <person name="Zhong N."/>
            <person name="Liu Z."/>
            <person name="Tsui S.K."/>
        </authorList>
    </citation>
    <scope>NUCLEOTIDE SEQUENCE [LARGE SCALE GENOMIC DNA]</scope>
    <source>
        <strain evidence="1">Derp</strain>
    </source>
</reference>
<gene>
    <name evidence="1" type="ORF">DERP_011841</name>
</gene>
<name>A0ABQ8JR86_DERPT</name>
<dbReference type="Proteomes" id="UP000887458">
    <property type="component" value="Unassembled WGS sequence"/>
</dbReference>